<gene>
    <name evidence="1" type="ORF">FSB64_41660</name>
</gene>
<dbReference type="Proteomes" id="UP000821598">
    <property type="component" value="Unassembled WGS sequence"/>
</dbReference>
<name>A0ABX2P0D3_9BURK</name>
<reference evidence="1 2" key="1">
    <citation type="submission" date="2019-08" db="EMBL/GenBank/DDBJ databases">
        <title>Paraburkholderia simonii sp. nov. and P. youngii sp. nov. Brazilian and Mexican Mimosa-associated rhizobia.</title>
        <authorList>
            <person name="Mavima L."/>
            <person name="Beukes C.W."/>
            <person name="Palmer M."/>
            <person name="De Meyer S.E."/>
            <person name="James E.K."/>
            <person name="Maluk M."/>
            <person name="Avontuur J.R."/>
            <person name="Chan W.Y."/>
            <person name="Venter S.N."/>
            <person name="Steenkamp E.T."/>
        </authorList>
    </citation>
    <scope>NUCLEOTIDE SEQUENCE [LARGE SCALE GENOMIC DNA]</scope>
    <source>
        <strain evidence="1 2">JPY454</strain>
    </source>
</reference>
<dbReference type="EMBL" id="VOMC01000179">
    <property type="protein sequence ID" value="NVI09897.1"/>
    <property type="molecule type" value="Genomic_DNA"/>
</dbReference>
<accession>A0ABX2P0D3</accession>
<comment type="caution">
    <text evidence="1">The sequence shown here is derived from an EMBL/GenBank/DDBJ whole genome shotgun (WGS) entry which is preliminary data.</text>
</comment>
<keyword evidence="2" id="KW-1185">Reference proteome</keyword>
<proteinExistence type="predicted"/>
<protein>
    <submittedName>
        <fullName evidence="1">Uncharacterized protein</fullName>
    </submittedName>
</protein>
<sequence length="61" mass="7048">MVVDILLRRPLKVPRYALLTNRRSGSSVPFRSLSRKFFPALLCNPTNDVSHKERYQGLCTE</sequence>
<organism evidence="1 2">
    <name type="scientific">Paraburkholderia youngii</name>
    <dbReference type="NCBI Taxonomy" id="2782701"/>
    <lineage>
        <taxon>Bacteria</taxon>
        <taxon>Pseudomonadati</taxon>
        <taxon>Pseudomonadota</taxon>
        <taxon>Betaproteobacteria</taxon>
        <taxon>Burkholderiales</taxon>
        <taxon>Burkholderiaceae</taxon>
        <taxon>Paraburkholderia</taxon>
    </lineage>
</organism>
<evidence type="ECO:0000313" key="2">
    <source>
        <dbReference type="Proteomes" id="UP000821598"/>
    </source>
</evidence>
<evidence type="ECO:0000313" key="1">
    <source>
        <dbReference type="EMBL" id="NVI09897.1"/>
    </source>
</evidence>